<evidence type="ECO:0000313" key="2">
    <source>
        <dbReference type="Proteomes" id="UP001480973"/>
    </source>
</evidence>
<sequence>MENQNTDEITFDDLSEKEVKEVNEIYKRFIKKYKENKDRKVEEWLKEQLQEEMPDIDSDEAEKLSKDIVNSIQEYDKDYADLNEKSKHGVTKEKWLSDKITDATKGMAVNSVGQQLDEINAVLEMGNRQMERVVMNMDGNISQNPCLDGYMAEQYHVNSFNANAVLEGSQYRARVCEPDGAYGKNSVDIAVDNIKTGEKGILRYQSKYGKDAAATEKLLAEGNYNNQRLLVPEEQLKQLKEKFPTKSVTDRIGGVGDVKTQSNPITKEKIKELQKQVQNENNIPKEDWNQYKNEKLALELGKKAGQAGVKAALFASGVGIISKLYKGEEIEADEVVKTALETGADTGIKAAAGGALTVASKKKIINIFPEGTLPSTIAKVACVAVEDAKIMLKVAKGEFTMTEALDKMGRTSVSMYAGLSASAVGTGIGAAALGFIPIVGPILGGVIGGMVGYSAGTKFGQKVYDGAKKVVEKGKELVHKAADKVRSIGRGLKNALTSIFS</sequence>
<accession>A0ABV1GJE6</accession>
<keyword evidence="2" id="KW-1185">Reference proteome</keyword>
<dbReference type="EMBL" id="JBBMES010000001">
    <property type="protein sequence ID" value="MEQ2533604.1"/>
    <property type="molecule type" value="Genomic_DNA"/>
</dbReference>
<organism evidence="1 2">
    <name type="scientific">Lachnospira intestinalis</name>
    <dbReference type="NCBI Taxonomy" id="3133158"/>
    <lineage>
        <taxon>Bacteria</taxon>
        <taxon>Bacillati</taxon>
        <taxon>Bacillota</taxon>
        <taxon>Clostridia</taxon>
        <taxon>Lachnospirales</taxon>
        <taxon>Lachnospiraceae</taxon>
        <taxon>Lachnospira</taxon>
    </lineage>
</organism>
<name>A0ABV1GJE6_9FIRM</name>
<dbReference type="Proteomes" id="UP001480973">
    <property type="component" value="Unassembled WGS sequence"/>
</dbReference>
<evidence type="ECO:0000313" key="1">
    <source>
        <dbReference type="EMBL" id="MEQ2533604.1"/>
    </source>
</evidence>
<reference evidence="1 2" key="1">
    <citation type="submission" date="2024-03" db="EMBL/GenBank/DDBJ databases">
        <title>Human intestinal bacterial collection.</title>
        <authorList>
            <person name="Pauvert C."/>
            <person name="Hitch T.C.A."/>
            <person name="Clavel T."/>
        </authorList>
    </citation>
    <scope>NUCLEOTIDE SEQUENCE [LARGE SCALE GENOMIC DNA]</scope>
    <source>
        <strain evidence="1 2">CLA-JM-H10</strain>
    </source>
</reference>
<comment type="caution">
    <text evidence="1">The sequence shown here is derived from an EMBL/GenBank/DDBJ whole genome shotgun (WGS) entry which is preliminary data.</text>
</comment>
<gene>
    <name evidence="1" type="ORF">WMO38_00590</name>
</gene>
<protein>
    <submittedName>
        <fullName evidence="1">Uncharacterized protein</fullName>
    </submittedName>
</protein>
<proteinExistence type="predicted"/>